<evidence type="ECO:0000256" key="3">
    <source>
        <dbReference type="ARBA" id="ARBA00022792"/>
    </source>
</evidence>
<evidence type="ECO:0000256" key="1">
    <source>
        <dbReference type="ARBA" id="ARBA00004370"/>
    </source>
</evidence>
<feature type="transmembrane region" description="Helical" evidence="7">
    <location>
        <begin position="347"/>
        <end position="368"/>
    </location>
</feature>
<dbReference type="EMBL" id="JAVHNS010000018">
    <property type="protein sequence ID" value="KAK6331494.1"/>
    <property type="molecule type" value="Genomic_DNA"/>
</dbReference>
<dbReference type="AlphaFoldDB" id="A0AAV9U0B1"/>
<feature type="transmembrane region" description="Helical" evidence="7">
    <location>
        <begin position="185"/>
        <end position="206"/>
    </location>
</feature>
<name>A0AAV9U0B1_9PEZI</name>
<organism evidence="8 9">
    <name type="scientific">Orbilia blumenaviensis</name>
    <dbReference type="NCBI Taxonomy" id="1796055"/>
    <lineage>
        <taxon>Eukaryota</taxon>
        <taxon>Fungi</taxon>
        <taxon>Dikarya</taxon>
        <taxon>Ascomycota</taxon>
        <taxon>Pezizomycotina</taxon>
        <taxon>Orbiliomycetes</taxon>
        <taxon>Orbiliales</taxon>
        <taxon>Orbiliaceae</taxon>
        <taxon>Orbilia</taxon>
    </lineage>
</organism>
<dbReference type="SUPFAM" id="SSF103506">
    <property type="entry name" value="Mitochondrial carrier"/>
    <property type="match status" value="1"/>
</dbReference>
<sequence>MLDLRKRAFDAVASAVMASSANPGNEQPEPVNVFAIILFMVTLIFAAAGFILFDYTFQVVKILTIVEDLPSDYDLAPAYDDHLDGDSEPEDGAPPHYRDHNAELRPESPTTAHKIAPGLYLGGSPDINGKYITSSFRKTIQYLRHEAGFWSAWRGFSVNIVYSIAASCVNGIFLSMFPFPFGRYISGVLVMLVVSPLSLVHTHIIIAPPTKETWFGRLSRLPFKSILHTLPAALLVAITGQATYAFPDIMVKAFVPSRAFDDPPPQPGNNPYQSMLTPLQCLAIYSVFLASHVFLFIPSMIILYRVQASVYASTEEAIIPFERLGAQSILQAWRSYTWEGKKRLIRLYAKVMPVVWLAAFAVGTVLFFEMRWVMGAKGHVLDVILKTWLRNQYGRAP</sequence>
<evidence type="ECO:0000313" key="9">
    <source>
        <dbReference type="Proteomes" id="UP001373714"/>
    </source>
</evidence>
<keyword evidence="9" id="KW-1185">Reference proteome</keyword>
<keyword evidence="5 7" id="KW-0472">Membrane</keyword>
<feature type="transmembrane region" description="Helical" evidence="7">
    <location>
        <begin position="160"/>
        <end position="179"/>
    </location>
</feature>
<feature type="transmembrane region" description="Helical" evidence="7">
    <location>
        <begin position="226"/>
        <end position="246"/>
    </location>
</feature>
<evidence type="ECO:0000256" key="5">
    <source>
        <dbReference type="ARBA" id="ARBA00023136"/>
    </source>
</evidence>
<keyword evidence="3" id="KW-0496">Mitochondrion</keyword>
<keyword evidence="2 7" id="KW-0812">Transmembrane</keyword>
<evidence type="ECO:0000256" key="2">
    <source>
        <dbReference type="ARBA" id="ARBA00022692"/>
    </source>
</evidence>
<protein>
    <recommendedName>
        <fullName evidence="10">Transmembrane protein</fullName>
    </recommendedName>
</protein>
<evidence type="ECO:0000256" key="6">
    <source>
        <dbReference type="SAM" id="MobiDB-lite"/>
    </source>
</evidence>
<accession>A0AAV9U0B1</accession>
<keyword evidence="4 7" id="KW-1133">Transmembrane helix</keyword>
<evidence type="ECO:0000313" key="8">
    <source>
        <dbReference type="EMBL" id="KAK6331494.1"/>
    </source>
</evidence>
<evidence type="ECO:0000256" key="4">
    <source>
        <dbReference type="ARBA" id="ARBA00022989"/>
    </source>
</evidence>
<dbReference type="InterPro" id="IPR023395">
    <property type="entry name" value="MCP_dom_sf"/>
</dbReference>
<comment type="caution">
    <text evidence="8">The sequence shown here is derived from an EMBL/GenBank/DDBJ whole genome shotgun (WGS) entry which is preliminary data.</text>
</comment>
<dbReference type="GO" id="GO:0016020">
    <property type="term" value="C:membrane"/>
    <property type="evidence" value="ECO:0007669"/>
    <property type="project" value="UniProtKB-SubCell"/>
</dbReference>
<feature type="compositionally biased region" description="Basic and acidic residues" evidence="6">
    <location>
        <begin position="96"/>
        <end position="106"/>
    </location>
</feature>
<feature type="region of interest" description="Disordered" evidence="6">
    <location>
        <begin position="84"/>
        <end position="109"/>
    </location>
</feature>
<comment type="subcellular location">
    <subcellularLocation>
        <location evidence="1">Membrane</location>
    </subcellularLocation>
</comment>
<feature type="transmembrane region" description="Helical" evidence="7">
    <location>
        <begin position="33"/>
        <end position="53"/>
    </location>
</feature>
<reference evidence="8 9" key="1">
    <citation type="submission" date="2019-10" db="EMBL/GenBank/DDBJ databases">
        <authorList>
            <person name="Palmer J.M."/>
        </authorList>
    </citation>
    <scope>NUCLEOTIDE SEQUENCE [LARGE SCALE GENOMIC DNA]</scope>
    <source>
        <strain evidence="8 9">TWF730</strain>
    </source>
</reference>
<feature type="transmembrane region" description="Helical" evidence="7">
    <location>
        <begin position="282"/>
        <end position="304"/>
    </location>
</feature>
<proteinExistence type="predicted"/>
<keyword evidence="3" id="KW-0999">Mitochondrion inner membrane</keyword>
<evidence type="ECO:0008006" key="10">
    <source>
        <dbReference type="Google" id="ProtNLM"/>
    </source>
</evidence>
<evidence type="ECO:0000256" key="7">
    <source>
        <dbReference type="SAM" id="Phobius"/>
    </source>
</evidence>
<gene>
    <name evidence="8" type="ORF">TWF730_004576</name>
</gene>
<dbReference type="Proteomes" id="UP001373714">
    <property type="component" value="Unassembled WGS sequence"/>
</dbReference>